<dbReference type="Proteomes" id="UP000243217">
    <property type="component" value="Unassembled WGS sequence"/>
</dbReference>
<comment type="caution">
    <text evidence="2">The sequence shown here is derived from an EMBL/GenBank/DDBJ whole genome shotgun (WGS) entry which is preliminary data.</text>
</comment>
<dbReference type="GO" id="GO:0004842">
    <property type="term" value="F:ubiquitin-protein transferase activity"/>
    <property type="evidence" value="ECO:0007669"/>
    <property type="project" value="InterPro"/>
</dbReference>
<evidence type="ECO:0000259" key="1">
    <source>
        <dbReference type="PROSITE" id="PS51698"/>
    </source>
</evidence>
<keyword evidence="3" id="KW-1185">Reference proteome</keyword>
<organism evidence="2 3">
    <name type="scientific">Thraustotheca clavata</name>
    <dbReference type="NCBI Taxonomy" id="74557"/>
    <lineage>
        <taxon>Eukaryota</taxon>
        <taxon>Sar</taxon>
        <taxon>Stramenopiles</taxon>
        <taxon>Oomycota</taxon>
        <taxon>Saprolegniomycetes</taxon>
        <taxon>Saprolegniales</taxon>
        <taxon>Achlyaceae</taxon>
        <taxon>Thraustotheca</taxon>
    </lineage>
</organism>
<dbReference type="InterPro" id="IPR052085">
    <property type="entry name" value="WD-SAM-U-box"/>
</dbReference>
<dbReference type="OrthoDB" id="10064100at2759"/>
<sequence length="618" mass="69271">MRNVFDEPNDYMDHISSHYIDHYYLPMESLDSFVCPITFEVMVDPVVAVDGHSYERAAIEQWFGTNNTSPATNCVLPSTTLVPNHALKRAIAEFRALSMPIPEALPSPVIAPPPILTRLENLPEVGYFIYHILEPVQLCAQPSLNTRLCRGDGEPSVLPANELVVVSRREYGIDTNHVFLQLAASNDAGLRGLYILESQYLAPQVACLERVAVVREIGAFVPKITSQSFSRPSTCQKCIDKKIKITKGQVISTNMRVVHPTTGVTYLRLEGTQNWIPSFYVNRCQLSNSHLVYNTQHAALLCTNIDPSLVSDAGKLISIPSGALVATKFAVMADLRHYVRINYDGYVGWCTLLMTELLPQCPPRLAEQPAGQFIPVAIIQDAYCLLVMNEIQENGSIKQHIVYSVPQSLGSCIRRIMATKRHITHAALGPNGEWYLSDANPDGTDAKCYSYNTTFEFQRLVKPKARVAFGDYSFLVVNQDGPVYECGITEDAALRLKLSRKIHSFGFFCGGEELFIKDNYGTYCEETPKWFQKDVLLNRPPKGYGALCSVSSTSNDNACCYVAIHEHNFKATNGVNNRMRTALKEFYSRHQEIRNARRQLISQYEQLISCVILYEAVK</sequence>
<name>A0A1V9ZXS6_9STRA</name>
<dbReference type="STRING" id="74557.A0A1V9ZXS6"/>
<evidence type="ECO:0000313" key="2">
    <source>
        <dbReference type="EMBL" id="OQS02807.1"/>
    </source>
</evidence>
<reference evidence="2 3" key="1">
    <citation type="journal article" date="2014" name="Genome Biol. Evol.">
        <title>The secreted proteins of Achlya hypogyna and Thraustotheca clavata identify the ancestral oomycete secretome and reveal gene acquisitions by horizontal gene transfer.</title>
        <authorList>
            <person name="Misner I."/>
            <person name="Blouin N."/>
            <person name="Leonard G."/>
            <person name="Richards T.A."/>
            <person name="Lane C.E."/>
        </authorList>
    </citation>
    <scope>NUCLEOTIDE SEQUENCE [LARGE SCALE GENOMIC DNA]</scope>
    <source>
        <strain evidence="2 3">ATCC 34112</strain>
    </source>
</reference>
<evidence type="ECO:0000313" key="3">
    <source>
        <dbReference type="Proteomes" id="UP000243217"/>
    </source>
</evidence>
<feature type="domain" description="U-box" evidence="1">
    <location>
        <begin position="28"/>
        <end position="101"/>
    </location>
</feature>
<dbReference type="EMBL" id="JNBS01001075">
    <property type="protein sequence ID" value="OQS02807.1"/>
    <property type="molecule type" value="Genomic_DNA"/>
</dbReference>
<dbReference type="CDD" id="cd16655">
    <property type="entry name" value="RING-Ubox_WDSUB1-like"/>
    <property type="match status" value="1"/>
</dbReference>
<dbReference type="AlphaFoldDB" id="A0A1V9ZXS6"/>
<dbReference type="PANTHER" id="PTHR46573">
    <property type="entry name" value="WD REPEAT, SAM AND U-BOX DOMAIN-CONTAINING PROTEIN 1"/>
    <property type="match status" value="1"/>
</dbReference>
<dbReference type="PANTHER" id="PTHR46573:SF1">
    <property type="entry name" value="WD REPEAT, SAM AND U-BOX DOMAIN-CONTAINING PROTEIN 1"/>
    <property type="match status" value="1"/>
</dbReference>
<dbReference type="SMART" id="SM00504">
    <property type="entry name" value="Ubox"/>
    <property type="match status" value="1"/>
</dbReference>
<dbReference type="Gene3D" id="3.30.40.10">
    <property type="entry name" value="Zinc/RING finger domain, C3HC4 (zinc finger)"/>
    <property type="match status" value="1"/>
</dbReference>
<dbReference type="SUPFAM" id="SSF57850">
    <property type="entry name" value="RING/U-box"/>
    <property type="match status" value="1"/>
</dbReference>
<accession>A0A1V9ZXS6</accession>
<dbReference type="InterPro" id="IPR003613">
    <property type="entry name" value="Ubox_domain"/>
</dbReference>
<dbReference type="InterPro" id="IPR013083">
    <property type="entry name" value="Znf_RING/FYVE/PHD"/>
</dbReference>
<dbReference type="GO" id="GO:0016567">
    <property type="term" value="P:protein ubiquitination"/>
    <property type="evidence" value="ECO:0007669"/>
    <property type="project" value="InterPro"/>
</dbReference>
<dbReference type="PROSITE" id="PS51698">
    <property type="entry name" value="U_BOX"/>
    <property type="match status" value="1"/>
</dbReference>
<gene>
    <name evidence="2" type="ORF">THRCLA_04864</name>
</gene>
<protein>
    <recommendedName>
        <fullName evidence="1">U-box domain-containing protein</fullName>
    </recommendedName>
</protein>
<dbReference type="Pfam" id="PF04564">
    <property type="entry name" value="U-box"/>
    <property type="match status" value="1"/>
</dbReference>
<proteinExistence type="predicted"/>